<protein>
    <recommendedName>
        <fullName evidence="2">DUF6533 domain-containing protein</fullName>
    </recommendedName>
</protein>
<keyword evidence="1" id="KW-0472">Membrane</keyword>
<proteinExistence type="predicted"/>
<keyword evidence="1" id="KW-0812">Transmembrane</keyword>
<dbReference type="AlphaFoldDB" id="A0A2G8S0Z8"/>
<keyword evidence="4" id="KW-1185">Reference proteome</keyword>
<dbReference type="Pfam" id="PF20151">
    <property type="entry name" value="DUF6533"/>
    <property type="match status" value="1"/>
</dbReference>
<feature type="transmembrane region" description="Helical" evidence="1">
    <location>
        <begin position="58"/>
        <end position="79"/>
    </location>
</feature>
<dbReference type="OrthoDB" id="2638860at2759"/>
<dbReference type="STRING" id="1077348.A0A2G8S0Z8"/>
<evidence type="ECO:0000259" key="2">
    <source>
        <dbReference type="Pfam" id="PF20151"/>
    </source>
</evidence>
<feature type="transmembrane region" description="Helical" evidence="1">
    <location>
        <begin position="15"/>
        <end position="38"/>
    </location>
</feature>
<dbReference type="EMBL" id="AYKW01000034">
    <property type="protein sequence ID" value="PIL27446.1"/>
    <property type="molecule type" value="Genomic_DNA"/>
</dbReference>
<dbReference type="InterPro" id="IPR045340">
    <property type="entry name" value="DUF6533"/>
</dbReference>
<dbReference type="Proteomes" id="UP000230002">
    <property type="component" value="Unassembled WGS sequence"/>
</dbReference>
<accession>A0A2G8S0Z8</accession>
<organism evidence="3 4">
    <name type="scientific">Ganoderma sinense ZZ0214-1</name>
    <dbReference type="NCBI Taxonomy" id="1077348"/>
    <lineage>
        <taxon>Eukaryota</taxon>
        <taxon>Fungi</taxon>
        <taxon>Dikarya</taxon>
        <taxon>Basidiomycota</taxon>
        <taxon>Agaricomycotina</taxon>
        <taxon>Agaricomycetes</taxon>
        <taxon>Polyporales</taxon>
        <taxon>Polyporaceae</taxon>
        <taxon>Ganoderma</taxon>
    </lineage>
</organism>
<gene>
    <name evidence="3" type="ORF">GSI_10595</name>
</gene>
<comment type="caution">
    <text evidence="3">The sequence shown here is derived from an EMBL/GenBank/DDBJ whole genome shotgun (WGS) entry which is preliminary data.</text>
</comment>
<sequence length="81" mass="8802">MPAAAAHHLALDQPLITLITHGAAVKLLTLVGFTALLYDHLVTLPDEISLIWRGKKGVVSTIFLMNRYIVPVILALDIFGV</sequence>
<keyword evidence="1" id="KW-1133">Transmembrane helix</keyword>
<evidence type="ECO:0000313" key="4">
    <source>
        <dbReference type="Proteomes" id="UP000230002"/>
    </source>
</evidence>
<reference evidence="3 4" key="1">
    <citation type="journal article" date="2015" name="Sci. Rep.">
        <title>Chromosome-level genome map provides insights into diverse defense mechanisms in the medicinal fungus Ganoderma sinense.</title>
        <authorList>
            <person name="Zhu Y."/>
            <person name="Xu J."/>
            <person name="Sun C."/>
            <person name="Zhou S."/>
            <person name="Xu H."/>
            <person name="Nelson D.R."/>
            <person name="Qian J."/>
            <person name="Song J."/>
            <person name="Luo H."/>
            <person name="Xiang L."/>
            <person name="Li Y."/>
            <person name="Xu Z."/>
            <person name="Ji A."/>
            <person name="Wang L."/>
            <person name="Lu S."/>
            <person name="Hayward A."/>
            <person name="Sun W."/>
            <person name="Li X."/>
            <person name="Schwartz D.C."/>
            <person name="Wang Y."/>
            <person name="Chen S."/>
        </authorList>
    </citation>
    <scope>NUCLEOTIDE SEQUENCE [LARGE SCALE GENOMIC DNA]</scope>
    <source>
        <strain evidence="3 4">ZZ0214-1</strain>
    </source>
</reference>
<name>A0A2G8S0Z8_9APHY</name>
<evidence type="ECO:0000256" key="1">
    <source>
        <dbReference type="SAM" id="Phobius"/>
    </source>
</evidence>
<evidence type="ECO:0000313" key="3">
    <source>
        <dbReference type="EMBL" id="PIL27446.1"/>
    </source>
</evidence>
<feature type="domain" description="DUF6533" evidence="2">
    <location>
        <begin position="29"/>
        <end position="71"/>
    </location>
</feature>